<evidence type="ECO:0000256" key="2">
    <source>
        <dbReference type="ARBA" id="ARBA00008883"/>
    </source>
</evidence>
<evidence type="ECO:0000256" key="8">
    <source>
        <dbReference type="ARBA" id="ARBA00022840"/>
    </source>
</evidence>
<dbReference type="Proteomes" id="UP000201838">
    <property type="component" value="Unassembled WGS sequence"/>
</dbReference>
<dbReference type="InterPro" id="IPR032807">
    <property type="entry name" value="GNVR"/>
</dbReference>
<keyword evidence="6" id="KW-0547">Nucleotide-binding</keyword>
<keyword evidence="19" id="KW-1185">Reference proteome</keyword>
<evidence type="ECO:0000313" key="19">
    <source>
        <dbReference type="Proteomes" id="UP000201838"/>
    </source>
</evidence>
<dbReference type="GO" id="GO:0005524">
    <property type="term" value="F:ATP binding"/>
    <property type="evidence" value="ECO:0007669"/>
    <property type="project" value="UniProtKB-KW"/>
</dbReference>
<comment type="subcellular location">
    <subcellularLocation>
        <location evidence="1">Cell membrane</location>
        <topology evidence="1">Multi-pass membrane protein</topology>
    </subcellularLocation>
</comment>
<comment type="catalytic activity">
    <reaction evidence="12">
        <text>L-tyrosyl-[protein] + ATP = O-phospho-L-tyrosyl-[protein] + ADP + H(+)</text>
        <dbReference type="Rhea" id="RHEA:10596"/>
        <dbReference type="Rhea" id="RHEA-COMP:10136"/>
        <dbReference type="Rhea" id="RHEA-COMP:20101"/>
        <dbReference type="ChEBI" id="CHEBI:15378"/>
        <dbReference type="ChEBI" id="CHEBI:30616"/>
        <dbReference type="ChEBI" id="CHEBI:46858"/>
        <dbReference type="ChEBI" id="CHEBI:61978"/>
        <dbReference type="ChEBI" id="CHEBI:456216"/>
    </reaction>
</comment>
<dbReference type="InterPro" id="IPR002586">
    <property type="entry name" value="CobQ/CobB/MinD/ParA_Nub-bd_dom"/>
</dbReference>
<dbReference type="EC" id="2.7.10.-" evidence="18"/>
<organism evidence="18 19">
    <name type="scientific">Boseongicola aestuarii</name>
    <dbReference type="NCBI Taxonomy" id="1470561"/>
    <lineage>
        <taxon>Bacteria</taxon>
        <taxon>Pseudomonadati</taxon>
        <taxon>Pseudomonadota</taxon>
        <taxon>Alphaproteobacteria</taxon>
        <taxon>Rhodobacterales</taxon>
        <taxon>Paracoccaceae</taxon>
        <taxon>Boseongicola</taxon>
    </lineage>
</organism>
<evidence type="ECO:0000256" key="5">
    <source>
        <dbReference type="ARBA" id="ARBA00022692"/>
    </source>
</evidence>
<dbReference type="GO" id="GO:0005886">
    <property type="term" value="C:plasma membrane"/>
    <property type="evidence" value="ECO:0007669"/>
    <property type="project" value="UniProtKB-SubCell"/>
</dbReference>
<keyword evidence="5 14" id="KW-0812">Transmembrane</keyword>
<gene>
    <name evidence="18" type="primary">etk</name>
    <name evidence="18" type="ORF">BOA8489_01734</name>
</gene>
<evidence type="ECO:0000256" key="7">
    <source>
        <dbReference type="ARBA" id="ARBA00022777"/>
    </source>
</evidence>
<dbReference type="Pfam" id="PF01656">
    <property type="entry name" value="CbiA"/>
    <property type="match status" value="1"/>
</dbReference>
<dbReference type="PANTHER" id="PTHR32309">
    <property type="entry name" value="TYROSINE-PROTEIN KINASE"/>
    <property type="match status" value="1"/>
</dbReference>
<evidence type="ECO:0000256" key="4">
    <source>
        <dbReference type="ARBA" id="ARBA00022679"/>
    </source>
</evidence>
<comment type="similarity">
    <text evidence="2">Belongs to the etk/wzc family.</text>
</comment>
<evidence type="ECO:0000259" key="15">
    <source>
        <dbReference type="Pfam" id="PF01656"/>
    </source>
</evidence>
<evidence type="ECO:0000256" key="11">
    <source>
        <dbReference type="ARBA" id="ARBA00023137"/>
    </source>
</evidence>
<dbReference type="CDD" id="cd05387">
    <property type="entry name" value="BY-kinase"/>
    <property type="match status" value="1"/>
</dbReference>
<dbReference type="InterPro" id="IPR005702">
    <property type="entry name" value="Wzc-like_C"/>
</dbReference>
<evidence type="ECO:0000313" key="18">
    <source>
        <dbReference type="EMBL" id="SMX23624.1"/>
    </source>
</evidence>
<dbReference type="FunFam" id="3.40.50.300:FF:000527">
    <property type="entry name" value="Tyrosine-protein kinase etk"/>
    <property type="match status" value="1"/>
</dbReference>
<dbReference type="InterPro" id="IPR003856">
    <property type="entry name" value="LPS_length_determ_N"/>
</dbReference>
<evidence type="ECO:0000256" key="6">
    <source>
        <dbReference type="ARBA" id="ARBA00022741"/>
    </source>
</evidence>
<feature type="coiled-coil region" evidence="13">
    <location>
        <begin position="275"/>
        <end position="312"/>
    </location>
</feature>
<accession>A0A238J139</accession>
<dbReference type="Pfam" id="PF02706">
    <property type="entry name" value="Wzz"/>
    <property type="match status" value="1"/>
</dbReference>
<keyword evidence="3" id="KW-1003">Cell membrane</keyword>
<evidence type="ECO:0000256" key="9">
    <source>
        <dbReference type="ARBA" id="ARBA00022989"/>
    </source>
</evidence>
<proteinExistence type="inferred from homology"/>
<dbReference type="AlphaFoldDB" id="A0A238J139"/>
<feature type="domain" description="CobQ/CobB/MinD/ParA nucleotide binding" evidence="15">
    <location>
        <begin position="534"/>
        <end position="712"/>
    </location>
</feature>
<feature type="transmembrane region" description="Helical" evidence="14">
    <location>
        <begin position="31"/>
        <end position="50"/>
    </location>
</feature>
<dbReference type="PANTHER" id="PTHR32309:SF32">
    <property type="entry name" value="TYROSINE-PROTEIN KINASE ETK-RELATED"/>
    <property type="match status" value="1"/>
</dbReference>
<dbReference type="GO" id="GO:0042802">
    <property type="term" value="F:identical protein binding"/>
    <property type="evidence" value="ECO:0007669"/>
    <property type="project" value="UniProtKB-ARBA"/>
</dbReference>
<dbReference type="Pfam" id="PF23607">
    <property type="entry name" value="WZC_N"/>
    <property type="match status" value="1"/>
</dbReference>
<dbReference type="OrthoDB" id="230260at2"/>
<dbReference type="RefSeq" id="WP_093973611.1">
    <property type="nucleotide sequence ID" value="NZ_FXXQ01000005.1"/>
</dbReference>
<dbReference type="SUPFAM" id="SSF52540">
    <property type="entry name" value="P-loop containing nucleoside triphosphate hydrolases"/>
    <property type="match status" value="1"/>
</dbReference>
<feature type="domain" description="Tyrosine-protein kinase G-rich" evidence="17">
    <location>
        <begin position="381"/>
        <end position="460"/>
    </location>
</feature>
<evidence type="ECO:0000259" key="16">
    <source>
        <dbReference type="Pfam" id="PF02706"/>
    </source>
</evidence>
<keyword evidence="7 18" id="KW-0418">Kinase</keyword>
<sequence length="727" mass="79210">MTTENSGSAQNIEDDEIDLGQLFALLWGRKFTIAGFTILAGAIGLAVALATPPTYRADALLQLEEKSGLMSLPTALSEFADSDPRSATEIEILRSRLVLGKAVADLHLDWQVEPLEIPLLSHAVSARGLPLPEIEALRQYSRGDATIRLDLLDVPPNWIDAEIMLTSGGDDSFSLTLPDGSTVDGRVGNLIGGPERGFGLRIGELEAPVGRKFLLRQREETGAINDLRERMSVSERGRQSGILEVSLTGSDRAETQRTLAAITESYLRQNVNRSAAEAESSLNFIETQLPEAERAVIEAEDALNDYRQEQQAIDLGFEGQSLLTQIGTIETELRRLAGEEDEIAERYTQNHPVYQQLLSARARLNEQLATLRDEVNTLPTTQREVFNLTRDLELAQEVYLQLLNRAQELQVLKASTIGNVRIVDSSRTAPKPIAPRLAVILALSLVLGLVLSIANVLLRQWLHSGIQDPDELERLGLPVFATVNRVPAMEGRRRRGSDPILALSDPGDLATEAIRSLRTSLHFGMLDAKTRSVALTSPAPNAGKSFMAVNLAVVAAEAGQRVCLVDADLRRGHLRRYLQVPKSAEGLSELLSGSANLDNVLQDGPVDGMSFISTGRFPPNPSELLMRPAFGKLVAELDKRFDLTIIDTPPVLAVTDPVVIGRTAGACIIITRYETTPLGEVEAVLRQLKGAGVKPSGAVLNAFDPARAKKAGAQVYAYRYDYRPNTD</sequence>
<keyword evidence="9 14" id="KW-1133">Transmembrane helix</keyword>
<reference evidence="18 19" key="1">
    <citation type="submission" date="2017-05" db="EMBL/GenBank/DDBJ databases">
        <authorList>
            <person name="Song R."/>
            <person name="Chenine A.L."/>
            <person name="Ruprecht R.M."/>
        </authorList>
    </citation>
    <scope>NUCLEOTIDE SEQUENCE [LARGE SCALE GENOMIC DNA]</scope>
    <source>
        <strain evidence="18 19">CECT 8489</strain>
    </source>
</reference>
<evidence type="ECO:0000256" key="3">
    <source>
        <dbReference type="ARBA" id="ARBA00022475"/>
    </source>
</evidence>
<evidence type="ECO:0000256" key="14">
    <source>
        <dbReference type="SAM" id="Phobius"/>
    </source>
</evidence>
<evidence type="ECO:0000259" key="17">
    <source>
        <dbReference type="Pfam" id="PF13807"/>
    </source>
</evidence>
<dbReference type="NCBIfam" id="TIGR01007">
    <property type="entry name" value="eps_fam"/>
    <property type="match status" value="1"/>
</dbReference>
<evidence type="ECO:0000256" key="10">
    <source>
        <dbReference type="ARBA" id="ARBA00023136"/>
    </source>
</evidence>
<evidence type="ECO:0000256" key="13">
    <source>
        <dbReference type="SAM" id="Coils"/>
    </source>
</evidence>
<keyword evidence="4 18" id="KW-0808">Transferase</keyword>
<evidence type="ECO:0000256" key="1">
    <source>
        <dbReference type="ARBA" id="ARBA00004651"/>
    </source>
</evidence>
<keyword evidence="11" id="KW-0829">Tyrosine-protein kinase</keyword>
<evidence type="ECO:0000256" key="12">
    <source>
        <dbReference type="ARBA" id="ARBA00053015"/>
    </source>
</evidence>
<feature type="domain" description="Polysaccharide chain length determinant N-terminal" evidence="16">
    <location>
        <begin position="15"/>
        <end position="106"/>
    </location>
</feature>
<protein>
    <submittedName>
        <fullName evidence="18">Tyrosine-protein kinase etk</fullName>
        <ecNumber evidence="18">2.7.10.-</ecNumber>
    </submittedName>
</protein>
<dbReference type="Gene3D" id="3.40.50.300">
    <property type="entry name" value="P-loop containing nucleotide triphosphate hydrolases"/>
    <property type="match status" value="1"/>
</dbReference>
<dbReference type="InterPro" id="IPR050445">
    <property type="entry name" value="Bact_polysacc_biosynth/exp"/>
</dbReference>
<dbReference type="InterPro" id="IPR027417">
    <property type="entry name" value="P-loop_NTPase"/>
</dbReference>
<keyword evidence="8" id="KW-0067">ATP-binding</keyword>
<dbReference type="Pfam" id="PF13807">
    <property type="entry name" value="GNVR"/>
    <property type="match status" value="1"/>
</dbReference>
<dbReference type="EMBL" id="FXXQ01000005">
    <property type="protein sequence ID" value="SMX23624.1"/>
    <property type="molecule type" value="Genomic_DNA"/>
</dbReference>
<dbReference type="GO" id="GO:0004713">
    <property type="term" value="F:protein tyrosine kinase activity"/>
    <property type="evidence" value="ECO:0007669"/>
    <property type="project" value="UniProtKB-KW"/>
</dbReference>
<keyword evidence="10 14" id="KW-0472">Membrane</keyword>
<keyword evidence="13" id="KW-0175">Coiled coil</keyword>
<name>A0A238J139_9RHOB</name>